<feature type="domain" description="Peptidase C14 caspase" evidence="2">
    <location>
        <begin position="7"/>
        <end position="280"/>
    </location>
</feature>
<proteinExistence type="inferred from homology"/>
<accession>M2R9T2</accession>
<dbReference type="InterPro" id="IPR011600">
    <property type="entry name" value="Pept_C14_caspase"/>
</dbReference>
<dbReference type="GO" id="GO:0004197">
    <property type="term" value="F:cysteine-type endopeptidase activity"/>
    <property type="evidence" value="ECO:0007669"/>
    <property type="project" value="InterPro"/>
</dbReference>
<dbReference type="InterPro" id="IPR050452">
    <property type="entry name" value="Metacaspase"/>
</dbReference>
<dbReference type="AlphaFoldDB" id="M2R9T2"/>
<dbReference type="GO" id="GO:0006508">
    <property type="term" value="P:proteolysis"/>
    <property type="evidence" value="ECO:0007669"/>
    <property type="project" value="InterPro"/>
</dbReference>
<evidence type="ECO:0000313" key="3">
    <source>
        <dbReference type="EMBL" id="EMD35521.1"/>
    </source>
</evidence>
<dbReference type="PANTHER" id="PTHR48104">
    <property type="entry name" value="METACASPASE-4"/>
    <property type="match status" value="1"/>
</dbReference>
<dbReference type="Pfam" id="PF00656">
    <property type="entry name" value="Peptidase_C14"/>
    <property type="match status" value="1"/>
</dbReference>
<name>M2R9T2_CERS8</name>
<dbReference type="PANTHER" id="PTHR48104:SF30">
    <property type="entry name" value="METACASPASE-1"/>
    <property type="match status" value="1"/>
</dbReference>
<evidence type="ECO:0000256" key="1">
    <source>
        <dbReference type="ARBA" id="ARBA00009005"/>
    </source>
</evidence>
<gene>
    <name evidence="3" type="ORF">CERSUDRAFT_75101</name>
</gene>
<dbReference type="GO" id="GO:0005737">
    <property type="term" value="C:cytoplasm"/>
    <property type="evidence" value="ECO:0007669"/>
    <property type="project" value="TreeGrafter"/>
</dbReference>
<comment type="similarity">
    <text evidence="1">Belongs to the peptidase C14B family.</text>
</comment>
<organism evidence="3 4">
    <name type="scientific">Ceriporiopsis subvermispora (strain B)</name>
    <name type="common">White-rot fungus</name>
    <name type="synonym">Gelatoporia subvermispora</name>
    <dbReference type="NCBI Taxonomy" id="914234"/>
    <lineage>
        <taxon>Eukaryota</taxon>
        <taxon>Fungi</taxon>
        <taxon>Dikarya</taxon>
        <taxon>Basidiomycota</taxon>
        <taxon>Agaricomycotina</taxon>
        <taxon>Agaricomycetes</taxon>
        <taxon>Polyporales</taxon>
        <taxon>Gelatoporiaceae</taxon>
        <taxon>Gelatoporia</taxon>
    </lineage>
</organism>
<dbReference type="HOGENOM" id="CLU_029389_6_1_1"/>
<evidence type="ECO:0000259" key="2">
    <source>
        <dbReference type="Pfam" id="PF00656"/>
    </source>
</evidence>
<dbReference type="OrthoDB" id="3223806at2759"/>
<reference evidence="3 4" key="1">
    <citation type="journal article" date="2012" name="Proc. Natl. Acad. Sci. U.S.A.">
        <title>Comparative genomics of Ceriporiopsis subvermispora and Phanerochaete chrysosporium provide insight into selective ligninolysis.</title>
        <authorList>
            <person name="Fernandez-Fueyo E."/>
            <person name="Ruiz-Duenas F.J."/>
            <person name="Ferreira P."/>
            <person name="Floudas D."/>
            <person name="Hibbett D.S."/>
            <person name="Canessa P."/>
            <person name="Larrondo L.F."/>
            <person name="James T.Y."/>
            <person name="Seelenfreund D."/>
            <person name="Lobos S."/>
            <person name="Polanco R."/>
            <person name="Tello M."/>
            <person name="Honda Y."/>
            <person name="Watanabe T."/>
            <person name="Watanabe T."/>
            <person name="Ryu J.S."/>
            <person name="Kubicek C.P."/>
            <person name="Schmoll M."/>
            <person name="Gaskell J."/>
            <person name="Hammel K.E."/>
            <person name="St John F.J."/>
            <person name="Vanden Wymelenberg A."/>
            <person name="Sabat G."/>
            <person name="Splinter BonDurant S."/>
            <person name="Syed K."/>
            <person name="Yadav J.S."/>
            <person name="Doddapaneni H."/>
            <person name="Subramanian V."/>
            <person name="Lavin J.L."/>
            <person name="Oguiza J.A."/>
            <person name="Perez G."/>
            <person name="Pisabarro A.G."/>
            <person name="Ramirez L."/>
            <person name="Santoyo F."/>
            <person name="Master E."/>
            <person name="Coutinho P.M."/>
            <person name="Henrissat B."/>
            <person name="Lombard V."/>
            <person name="Magnuson J.K."/>
            <person name="Kuees U."/>
            <person name="Hori C."/>
            <person name="Igarashi K."/>
            <person name="Samejima M."/>
            <person name="Held B.W."/>
            <person name="Barry K.W."/>
            <person name="LaButti K.M."/>
            <person name="Lapidus A."/>
            <person name="Lindquist E.A."/>
            <person name="Lucas S.M."/>
            <person name="Riley R."/>
            <person name="Salamov A.A."/>
            <person name="Hoffmeister D."/>
            <person name="Schwenk D."/>
            <person name="Hadar Y."/>
            <person name="Yarden O."/>
            <person name="de Vries R.P."/>
            <person name="Wiebenga A."/>
            <person name="Stenlid J."/>
            <person name="Eastwood D."/>
            <person name="Grigoriev I.V."/>
            <person name="Berka R.M."/>
            <person name="Blanchette R.A."/>
            <person name="Kersten P."/>
            <person name="Martinez A.T."/>
            <person name="Vicuna R."/>
            <person name="Cullen D."/>
        </authorList>
    </citation>
    <scope>NUCLEOTIDE SEQUENCE [LARGE SCALE GENOMIC DNA]</scope>
    <source>
        <strain evidence="3 4">B</strain>
    </source>
</reference>
<dbReference type="Proteomes" id="UP000016930">
    <property type="component" value="Unassembled WGS sequence"/>
</dbReference>
<dbReference type="EMBL" id="KB445800">
    <property type="protein sequence ID" value="EMD35521.1"/>
    <property type="molecule type" value="Genomic_DNA"/>
</dbReference>
<evidence type="ECO:0000313" key="4">
    <source>
        <dbReference type="Proteomes" id="UP000016930"/>
    </source>
</evidence>
<keyword evidence="4" id="KW-1185">Reference proteome</keyword>
<dbReference type="Gene3D" id="3.40.50.12660">
    <property type="match status" value="1"/>
</dbReference>
<sequence length="283" mass="31336">MSADGVRKALLVAIHYPDLAQHEDNLPLLGTYTDPELIKALLVDTYQWKEYDIKVLKDDDEHEQPTKENILRAMGDLVASAQAGDKCLFAFSGHGSQVPNLDGTEEDGFDEVIWPVDIVYNDDHSMVENYIIDDHIHDVLVKNMPAGAEIVMIFDCCHSGTAAGFPNIDPPSDLPCNTEVSTSVTHKHFANGEALVTKHSMRHNLKDGQTQEPQVEHSDAAADKFSKKFKEASLEAIVQSWSACRDEEATYEMKDGGLLVKGFTESLTETPNPTNGELLELIR</sequence>
<protein>
    <recommendedName>
        <fullName evidence="2">Peptidase C14 caspase domain-containing protein</fullName>
    </recommendedName>
</protein>